<accession>A0AAF0FS84</accession>
<dbReference type="SUPFAM" id="SSF54534">
    <property type="entry name" value="FKBP-like"/>
    <property type="match status" value="1"/>
</dbReference>
<evidence type="ECO:0000256" key="4">
    <source>
        <dbReference type="ARBA" id="ARBA00023110"/>
    </source>
</evidence>
<evidence type="ECO:0000313" key="7">
    <source>
        <dbReference type="EMBL" id="WFN37637.1"/>
    </source>
</evidence>
<dbReference type="InterPro" id="IPR023058">
    <property type="entry name" value="PPIase_PpiC_CS"/>
</dbReference>
<dbReference type="PROSITE" id="PS01096">
    <property type="entry name" value="PPIC_PPIASE_1"/>
    <property type="match status" value="1"/>
</dbReference>
<keyword evidence="8" id="KW-1185">Reference proteome</keyword>
<dbReference type="PROSITE" id="PS50198">
    <property type="entry name" value="PPIC_PPIASE_2"/>
    <property type="match status" value="1"/>
</dbReference>
<dbReference type="InterPro" id="IPR000297">
    <property type="entry name" value="PPIase_PpiC"/>
</dbReference>
<reference evidence="7" key="1">
    <citation type="submission" date="2022-01" db="EMBL/GenBank/DDBJ databases">
        <title>Complete genome of Methanomicrobium antiquum DSM 21220.</title>
        <authorList>
            <person name="Chen S.-C."/>
            <person name="You Y.-T."/>
            <person name="Zhou Y.-Z."/>
            <person name="Lai M.-C."/>
        </authorList>
    </citation>
    <scope>NUCLEOTIDE SEQUENCE</scope>
    <source>
        <strain evidence="7">DSM 21220</strain>
    </source>
</reference>
<dbReference type="InterPro" id="IPR046357">
    <property type="entry name" value="PPIase_dom_sf"/>
</dbReference>
<name>A0AAF0FS84_9EURY</name>
<comment type="catalytic activity">
    <reaction evidence="1">
        <text>[protein]-peptidylproline (omega=180) = [protein]-peptidylproline (omega=0)</text>
        <dbReference type="Rhea" id="RHEA:16237"/>
        <dbReference type="Rhea" id="RHEA-COMP:10747"/>
        <dbReference type="Rhea" id="RHEA-COMP:10748"/>
        <dbReference type="ChEBI" id="CHEBI:83833"/>
        <dbReference type="ChEBI" id="CHEBI:83834"/>
        <dbReference type="EC" id="5.2.1.8"/>
    </reaction>
</comment>
<evidence type="ECO:0000313" key="8">
    <source>
        <dbReference type="Proteomes" id="UP001218895"/>
    </source>
</evidence>
<feature type="domain" description="PpiC" evidence="6">
    <location>
        <begin position="2"/>
        <end position="91"/>
    </location>
</feature>
<evidence type="ECO:0000256" key="5">
    <source>
        <dbReference type="ARBA" id="ARBA00023235"/>
    </source>
</evidence>
<evidence type="ECO:0000256" key="2">
    <source>
        <dbReference type="ARBA" id="ARBA00013194"/>
    </source>
</evidence>
<proteinExistence type="predicted"/>
<dbReference type="KEGG" id="manq:L1994_04415"/>
<dbReference type="PANTHER" id="PTHR47245">
    <property type="entry name" value="PEPTIDYLPROLYL ISOMERASE"/>
    <property type="match status" value="1"/>
</dbReference>
<dbReference type="EMBL" id="CP091092">
    <property type="protein sequence ID" value="WFN37637.1"/>
    <property type="molecule type" value="Genomic_DNA"/>
</dbReference>
<protein>
    <recommendedName>
        <fullName evidence="2">peptidylprolyl isomerase</fullName>
        <ecNumber evidence="2">5.2.1.8</ecNumber>
    </recommendedName>
</protein>
<evidence type="ECO:0000259" key="6">
    <source>
        <dbReference type="PROSITE" id="PS50198"/>
    </source>
</evidence>
<gene>
    <name evidence="7" type="ORF">L1994_04415</name>
</gene>
<organism evidence="7 8">
    <name type="scientific">Methanomicrobium antiquum</name>
    <dbReference type="NCBI Taxonomy" id="487686"/>
    <lineage>
        <taxon>Archaea</taxon>
        <taxon>Methanobacteriati</taxon>
        <taxon>Methanobacteriota</taxon>
        <taxon>Stenosarchaea group</taxon>
        <taxon>Methanomicrobia</taxon>
        <taxon>Methanomicrobiales</taxon>
        <taxon>Methanomicrobiaceae</taxon>
        <taxon>Methanomicrobium</taxon>
    </lineage>
</organism>
<dbReference type="Gene3D" id="3.10.50.40">
    <property type="match status" value="1"/>
</dbReference>
<dbReference type="RefSeq" id="WP_278100475.1">
    <property type="nucleotide sequence ID" value="NZ_CP091092.1"/>
</dbReference>
<dbReference type="Pfam" id="PF13616">
    <property type="entry name" value="Rotamase_3"/>
    <property type="match status" value="1"/>
</dbReference>
<evidence type="ECO:0000256" key="3">
    <source>
        <dbReference type="ARBA" id="ARBA00022729"/>
    </source>
</evidence>
<evidence type="ECO:0000256" key="1">
    <source>
        <dbReference type="ARBA" id="ARBA00000971"/>
    </source>
</evidence>
<dbReference type="InterPro" id="IPR050245">
    <property type="entry name" value="PrsA_foldase"/>
</dbReference>
<dbReference type="GeneID" id="79949615"/>
<dbReference type="PANTHER" id="PTHR47245:SF1">
    <property type="entry name" value="FOLDASE PROTEIN PRSA"/>
    <property type="match status" value="1"/>
</dbReference>
<dbReference type="GO" id="GO:0003755">
    <property type="term" value="F:peptidyl-prolyl cis-trans isomerase activity"/>
    <property type="evidence" value="ECO:0007669"/>
    <property type="project" value="UniProtKB-KW"/>
</dbReference>
<keyword evidence="4" id="KW-0697">Rotamase</keyword>
<keyword evidence="3" id="KW-0732">Signal</keyword>
<dbReference type="Proteomes" id="UP001218895">
    <property type="component" value="Chromosome"/>
</dbReference>
<dbReference type="EC" id="5.2.1.8" evidence="2"/>
<keyword evidence="5 7" id="KW-0413">Isomerase</keyword>
<dbReference type="AlphaFoldDB" id="A0AAF0FS84"/>
<sequence length="93" mass="10121">MAAKVKASHILVKTENEANEILSKIKAGDKFEEVAKKFSQCPSGRNGGDLGWFGKGMMVKEFEDASFKGKEGDVVGPVKTQFGYHIIKITGTK</sequence>